<dbReference type="Proteomes" id="UP001314263">
    <property type="component" value="Unassembled WGS sequence"/>
</dbReference>
<dbReference type="PANTHER" id="PTHR23108">
    <property type="entry name" value="METHYLTRANSFERASE-RELATED"/>
    <property type="match status" value="1"/>
</dbReference>
<organism evidence="2 3">
    <name type="scientific">Coccomyxa viridis</name>
    <dbReference type="NCBI Taxonomy" id="1274662"/>
    <lineage>
        <taxon>Eukaryota</taxon>
        <taxon>Viridiplantae</taxon>
        <taxon>Chlorophyta</taxon>
        <taxon>core chlorophytes</taxon>
        <taxon>Trebouxiophyceae</taxon>
        <taxon>Trebouxiophyceae incertae sedis</taxon>
        <taxon>Coccomyxaceae</taxon>
        <taxon>Coccomyxa</taxon>
    </lineage>
</organism>
<reference evidence="2 3" key="1">
    <citation type="submission" date="2023-10" db="EMBL/GenBank/DDBJ databases">
        <authorList>
            <person name="Maclean D."/>
            <person name="Macfadyen A."/>
        </authorList>
    </citation>
    <scope>NUCLEOTIDE SEQUENCE [LARGE SCALE GENOMIC DNA]</scope>
</reference>
<keyword evidence="3" id="KW-1185">Reference proteome</keyword>
<dbReference type="GO" id="GO:0005634">
    <property type="term" value="C:nucleus"/>
    <property type="evidence" value="ECO:0007669"/>
    <property type="project" value="TreeGrafter"/>
</dbReference>
<evidence type="ECO:0000256" key="1">
    <source>
        <dbReference type="SAM" id="Phobius"/>
    </source>
</evidence>
<dbReference type="GO" id="GO:0008276">
    <property type="term" value="F:protein methyltransferase activity"/>
    <property type="evidence" value="ECO:0007669"/>
    <property type="project" value="InterPro"/>
</dbReference>
<keyword evidence="1" id="KW-1133">Transmembrane helix</keyword>
<proteinExistence type="predicted"/>
<dbReference type="AlphaFoldDB" id="A0AAV1IBD6"/>
<dbReference type="InterPro" id="IPR029063">
    <property type="entry name" value="SAM-dependent_MTases_sf"/>
</dbReference>
<evidence type="ECO:0000313" key="2">
    <source>
        <dbReference type="EMBL" id="CAK0783148.1"/>
    </source>
</evidence>
<dbReference type="InterPro" id="IPR019410">
    <property type="entry name" value="Methyltransf_16"/>
</dbReference>
<evidence type="ECO:0000313" key="3">
    <source>
        <dbReference type="Proteomes" id="UP001314263"/>
    </source>
</evidence>
<dbReference type="Gene3D" id="3.40.50.150">
    <property type="entry name" value="Vaccinia Virus protein VP39"/>
    <property type="match status" value="1"/>
</dbReference>
<dbReference type="PANTHER" id="PTHR23108:SF3">
    <property type="entry name" value="METHYLTRANSFERASE FAMILY PROTEIN"/>
    <property type="match status" value="1"/>
</dbReference>
<keyword evidence="1" id="KW-0472">Membrane</keyword>
<dbReference type="SUPFAM" id="SSF53335">
    <property type="entry name" value="S-adenosyl-L-methionine-dependent methyltransferases"/>
    <property type="match status" value="1"/>
</dbReference>
<feature type="transmembrane region" description="Helical" evidence="1">
    <location>
        <begin position="264"/>
        <end position="284"/>
    </location>
</feature>
<name>A0AAV1IBD6_9CHLO</name>
<dbReference type="InterPro" id="IPR038899">
    <property type="entry name" value="METTL22"/>
</dbReference>
<dbReference type="EMBL" id="CAUYUE010000008">
    <property type="protein sequence ID" value="CAK0783148.1"/>
    <property type="molecule type" value="Genomic_DNA"/>
</dbReference>
<protein>
    <submittedName>
        <fullName evidence="2">Uncharacterized protein</fullName>
    </submittedName>
</protein>
<sequence length="289" mass="30224">MSKGKEGDGAESFEAGLFLNEDYEERTFRAGSQTLQLLCSASASTDYDLTGQIMWPAAQLLADHLAANTHILAGCACALELGSGLGFPGLIAAQHCPVILTDHNAVVLRVLERNAGLNRGLHSIKCMQLDWEDNSDALSDVLLQSPDRQGFDVLLGSDVAYSLKALPSLFKTAAALMSKRPSSVFMLGYVSRAASIDRGISLEAAAVGLRTRMVPGTKKAVPGGLEGAVYEVRWAHLAKAGTVANGREATQGRRGAGGSCAQTGVILAATLGPLFAGVALSYFLSGSAR</sequence>
<keyword evidence="1" id="KW-0812">Transmembrane</keyword>
<comment type="caution">
    <text evidence="2">The sequence shown here is derived from an EMBL/GenBank/DDBJ whole genome shotgun (WGS) entry which is preliminary data.</text>
</comment>
<accession>A0AAV1IBD6</accession>
<dbReference type="Pfam" id="PF10294">
    <property type="entry name" value="Methyltransf_16"/>
    <property type="match status" value="1"/>
</dbReference>
<gene>
    <name evidence="2" type="ORF">CVIRNUC_006345</name>
</gene>